<evidence type="ECO:0000259" key="1">
    <source>
        <dbReference type="Pfam" id="PF08241"/>
    </source>
</evidence>
<reference evidence="3" key="1">
    <citation type="submission" date="2023-07" db="EMBL/GenBank/DDBJ databases">
        <title>Ancylobacter moscoviensis sp. nov., facultatively methylotrophic bacteria from activated sludge and the reclassification of Starkeya novella (Starkey 1934) Kelly et al. 2000 as Ancylobacter novellus comb. nov., Starkeya koreensis Im et al. 2006 as Ancylobacter koreensis comb.nov., Angulomicrobium tetraedrale Vasil'eva et al. 1986 as Ancylobacter tetraedralis comb. nov., Angulomicrobium amanitiforme Fritz et al. 2004 as Ancylobacter amanitiformis comb. nov. and Methylorhabdus multivorans Doronina et al. 1996 as Ancylobacter multivorans comb. nov. and emended description of the genus Ancylobacter.</title>
        <authorList>
            <person name="Doronina N."/>
            <person name="Chemodurova A."/>
            <person name="Grouzdev D."/>
            <person name="Koziaeva V."/>
            <person name="Shi W."/>
            <person name="Wu L."/>
            <person name="Kaparullina E."/>
        </authorList>
    </citation>
    <scope>NUCLEOTIDE SEQUENCE [LARGE SCALE GENOMIC DNA]</scope>
    <source>
        <strain evidence="3">Jip08</strain>
    </source>
</reference>
<organism evidence="2 3">
    <name type="scientific">Ancylobacter koreensis</name>
    <dbReference type="NCBI Taxonomy" id="266121"/>
    <lineage>
        <taxon>Bacteria</taxon>
        <taxon>Pseudomonadati</taxon>
        <taxon>Pseudomonadota</taxon>
        <taxon>Alphaproteobacteria</taxon>
        <taxon>Hyphomicrobiales</taxon>
        <taxon>Xanthobacteraceae</taxon>
        <taxon>Ancylobacter</taxon>
    </lineage>
</organism>
<dbReference type="Pfam" id="PF08241">
    <property type="entry name" value="Methyltransf_11"/>
    <property type="match status" value="1"/>
</dbReference>
<comment type="caution">
    <text evidence="2">The sequence shown here is derived from an EMBL/GenBank/DDBJ whole genome shotgun (WGS) entry which is preliminary data.</text>
</comment>
<evidence type="ECO:0000313" key="3">
    <source>
        <dbReference type="Proteomes" id="UP001202867"/>
    </source>
</evidence>
<dbReference type="InterPro" id="IPR029063">
    <property type="entry name" value="SAM-dependent_MTases_sf"/>
</dbReference>
<dbReference type="Proteomes" id="UP001202867">
    <property type="component" value="Unassembled WGS sequence"/>
</dbReference>
<keyword evidence="2" id="KW-0808">Transferase</keyword>
<dbReference type="InterPro" id="IPR013216">
    <property type="entry name" value="Methyltransf_11"/>
</dbReference>
<accession>A0ABT0DQM0</accession>
<proteinExistence type="predicted"/>
<dbReference type="SUPFAM" id="SSF53335">
    <property type="entry name" value="S-adenosyl-L-methionine-dependent methyltransferases"/>
    <property type="match status" value="1"/>
</dbReference>
<evidence type="ECO:0000313" key="2">
    <source>
        <dbReference type="EMBL" id="MCK0209484.1"/>
    </source>
</evidence>
<gene>
    <name evidence="2" type="ORF">MWN33_15730</name>
</gene>
<keyword evidence="2" id="KW-0489">Methyltransferase</keyword>
<dbReference type="GO" id="GO:0008168">
    <property type="term" value="F:methyltransferase activity"/>
    <property type="evidence" value="ECO:0007669"/>
    <property type="project" value="UniProtKB-KW"/>
</dbReference>
<dbReference type="Gene3D" id="3.40.50.150">
    <property type="entry name" value="Vaccinia Virus protein VP39"/>
    <property type="match status" value="1"/>
</dbReference>
<dbReference type="CDD" id="cd02440">
    <property type="entry name" value="AdoMet_MTases"/>
    <property type="match status" value="1"/>
</dbReference>
<dbReference type="PANTHER" id="PTHR43591">
    <property type="entry name" value="METHYLTRANSFERASE"/>
    <property type="match status" value="1"/>
</dbReference>
<dbReference type="PANTHER" id="PTHR43591:SF24">
    <property type="entry name" value="2-METHOXY-6-POLYPRENYL-1,4-BENZOQUINOL METHYLASE, MITOCHONDRIAL"/>
    <property type="match status" value="1"/>
</dbReference>
<feature type="domain" description="Methyltransferase type 11" evidence="1">
    <location>
        <begin position="16"/>
        <end position="64"/>
    </location>
</feature>
<name>A0ABT0DQM0_9HYPH</name>
<sequence length="144" mass="16809">MANYISCDLNPGVADQVVDIQDIPFPDKSFDIIWCSHVLEHVPDDRKAMREIHRVLRDGGTALIQIPVWHEVTDEDPSIIDKQERIRRFYQADHVRLYGDDVDIRLKEAGFSVRTVRPHHFEPEIVFRNQIAQPGNYEIFLCTK</sequence>
<dbReference type="GO" id="GO:0032259">
    <property type="term" value="P:methylation"/>
    <property type="evidence" value="ECO:0007669"/>
    <property type="project" value="UniProtKB-KW"/>
</dbReference>
<dbReference type="EMBL" id="JALKCG010000007">
    <property type="protein sequence ID" value="MCK0209484.1"/>
    <property type="molecule type" value="Genomic_DNA"/>
</dbReference>
<keyword evidence="3" id="KW-1185">Reference proteome</keyword>
<protein>
    <submittedName>
        <fullName evidence="2">Methyltransferase domain-containing protein</fullName>
    </submittedName>
</protein>